<dbReference type="EC" id="3.4.24.39" evidence="13"/>
<comment type="cofactor">
    <cofactor evidence="12 13">
        <name>Zn(2+)</name>
        <dbReference type="ChEBI" id="CHEBI:29105"/>
    </cofactor>
    <text evidence="12 13">Binds 1 zinc ion per subunit.</text>
</comment>
<feature type="active site" evidence="11">
    <location>
        <position position="303"/>
    </location>
</feature>
<dbReference type="CDD" id="cd11008">
    <property type="entry name" value="M35_deuterolysin_like"/>
    <property type="match status" value="1"/>
</dbReference>
<keyword evidence="7 13" id="KW-0378">Hydrolase</keyword>
<reference evidence="14 15" key="1">
    <citation type="journal article" date="2020" name="bioRxiv">
        <title>Whole genome comparisons of ergot fungi reveals the divergence and evolution of species within the genus Claviceps are the result of varying mechanisms driving genome evolution and host range expansion.</title>
        <authorList>
            <person name="Wyka S.A."/>
            <person name="Mondo S.J."/>
            <person name="Liu M."/>
            <person name="Dettman J."/>
            <person name="Nalam V."/>
            <person name="Broders K.D."/>
        </authorList>
    </citation>
    <scope>NUCLEOTIDE SEQUENCE [LARGE SCALE GENOMIC DNA]</scope>
    <source>
        <strain evidence="14 15">Clav52</strain>
    </source>
</reference>
<keyword evidence="15" id="KW-1185">Reference proteome</keyword>
<keyword evidence="13" id="KW-0964">Secreted</keyword>
<dbReference type="SUPFAM" id="SSF55486">
    <property type="entry name" value="Metalloproteases ('zincins'), catalytic domain"/>
    <property type="match status" value="1"/>
</dbReference>
<keyword evidence="3 13" id="KW-0645">Protease</keyword>
<keyword evidence="6 13" id="KW-0732">Signal</keyword>
<keyword evidence="9 13" id="KW-0482">Metalloprotease</keyword>
<evidence type="ECO:0000256" key="2">
    <source>
        <dbReference type="ARBA" id="ARBA00010279"/>
    </source>
</evidence>
<evidence type="ECO:0000256" key="10">
    <source>
        <dbReference type="ARBA" id="ARBA00023145"/>
    </source>
</evidence>
<dbReference type="PRINTS" id="PR00768">
    <property type="entry name" value="DEUTEROLYSIN"/>
</dbReference>
<dbReference type="GO" id="GO:0004222">
    <property type="term" value="F:metalloendopeptidase activity"/>
    <property type="evidence" value="ECO:0007669"/>
    <property type="project" value="InterPro"/>
</dbReference>
<dbReference type="PANTHER" id="PTHR37016">
    <property type="match status" value="1"/>
</dbReference>
<evidence type="ECO:0000256" key="5">
    <source>
        <dbReference type="ARBA" id="ARBA00022723"/>
    </source>
</evidence>
<comment type="catalytic activity">
    <reaction evidence="1 13">
        <text>Preferential cleavage of bonds with hydrophobic residues in P1'. Also 3-Asn-|-Gln-4 and 8-Gly-|-Ser-9 bonds in insulin B chain.</text>
        <dbReference type="EC" id="3.4.24.39"/>
    </reaction>
</comment>
<feature type="signal peptide" evidence="13">
    <location>
        <begin position="1"/>
        <end position="16"/>
    </location>
</feature>
<comment type="caution">
    <text evidence="14">The sequence shown here is derived from an EMBL/GenBank/DDBJ whole genome shotgun (WGS) entry which is preliminary data.</text>
</comment>
<dbReference type="Gene3D" id="3.40.390.10">
    <property type="entry name" value="Collagenase (Catalytic Domain)"/>
    <property type="match status" value="1"/>
</dbReference>
<dbReference type="GO" id="GO:0005576">
    <property type="term" value="C:extracellular region"/>
    <property type="evidence" value="ECO:0007669"/>
    <property type="project" value="UniProtKB-SubCell"/>
</dbReference>
<dbReference type="Pfam" id="PF02102">
    <property type="entry name" value="Peptidase_M35"/>
    <property type="match status" value="1"/>
</dbReference>
<evidence type="ECO:0000256" key="13">
    <source>
        <dbReference type="RuleBase" id="RU361126"/>
    </source>
</evidence>
<dbReference type="AlphaFoldDB" id="A0A9P7QJ93"/>
<keyword evidence="5 12" id="KW-0479">Metal-binding</keyword>
<evidence type="ECO:0000256" key="3">
    <source>
        <dbReference type="ARBA" id="ARBA00022670"/>
    </source>
</evidence>
<evidence type="ECO:0000256" key="12">
    <source>
        <dbReference type="PIRSR" id="PIRSR601384-2"/>
    </source>
</evidence>
<accession>A0A9P7QJ93</accession>
<feature type="chain" id="PRO_5040536511" description="Neutral protease 2" evidence="13">
    <location>
        <begin position="17"/>
        <end position="349"/>
    </location>
</feature>
<evidence type="ECO:0000256" key="9">
    <source>
        <dbReference type="ARBA" id="ARBA00023049"/>
    </source>
</evidence>
<keyword evidence="10" id="KW-0865">Zymogen</keyword>
<evidence type="ECO:0000256" key="6">
    <source>
        <dbReference type="ARBA" id="ARBA00022729"/>
    </source>
</evidence>
<feature type="binding site" evidence="12">
    <location>
        <position position="315"/>
    </location>
    <ligand>
        <name>Zn(2+)</name>
        <dbReference type="ChEBI" id="CHEBI:29105"/>
        <note>catalytic</note>
    </ligand>
</feature>
<name>A0A9P7QJ93_9HYPO</name>
<comment type="function">
    <text evidence="13">Secreted metalloproteinase that allows assimilation of proteinaceous substrates. Shows high activities on basic nuclear substrates such as histone and protamine.</text>
</comment>
<evidence type="ECO:0000256" key="8">
    <source>
        <dbReference type="ARBA" id="ARBA00022833"/>
    </source>
</evidence>
<proteinExistence type="inferred from homology"/>
<evidence type="ECO:0000256" key="7">
    <source>
        <dbReference type="ARBA" id="ARBA00022801"/>
    </source>
</evidence>
<evidence type="ECO:0000256" key="1">
    <source>
        <dbReference type="ARBA" id="ARBA00001187"/>
    </source>
</evidence>
<evidence type="ECO:0000313" key="15">
    <source>
        <dbReference type="Proteomes" id="UP000707071"/>
    </source>
</evidence>
<dbReference type="Proteomes" id="UP000707071">
    <property type="component" value="Unassembled WGS sequence"/>
</dbReference>
<dbReference type="GO" id="GO:0046872">
    <property type="term" value="F:metal ion binding"/>
    <property type="evidence" value="ECO:0007669"/>
    <property type="project" value="UniProtKB-KW"/>
</dbReference>
<sequence length="349" mass="37889">MKFAASLVALFSLAAAAPQAPTPLDVKLEMADNSAVKATITNNGKTDLKVFKTGTIFDEAAIQKAQITREDGSLGNEVPFQGIRQRISAQNLDDAAFEHIPAGQSVAVTFNVGEVHDLSSGGTFNIRSSGIMQFAGQNSTQLIGSVPYTSNSIRAEIHGPKAASIHEAFRVSKRSATQRDCRGSKYTASMRALRNCAKLAAMAQYAAQTNSRKVYEYFKSSTPGTRYQVALVFNKVAIECGATNRGVSRFYCTDLYNGCSQGVLAYTMPDLGYQIYCDLYFRTLPSVTYTCHSQDQASTTLHEMTHLRAIADTSDYAYGYQNIMTLGTAYALNNAESYSLFANAVLSKC</sequence>
<evidence type="ECO:0000313" key="14">
    <source>
        <dbReference type="EMBL" id="KAG6299411.1"/>
    </source>
</evidence>
<evidence type="ECO:0000256" key="11">
    <source>
        <dbReference type="PIRSR" id="PIRSR601384-1"/>
    </source>
</evidence>
<evidence type="ECO:0000256" key="4">
    <source>
        <dbReference type="ARBA" id="ARBA00022685"/>
    </source>
</evidence>
<dbReference type="EMBL" id="SRRH01000094">
    <property type="protein sequence ID" value="KAG6299411.1"/>
    <property type="molecule type" value="Genomic_DNA"/>
</dbReference>
<keyword evidence="4 13" id="KW-0165">Cleavage on pair of basic residues</keyword>
<organism evidence="14 15">
    <name type="scientific">Claviceps aff. purpurea</name>
    <dbReference type="NCBI Taxonomy" id="1967640"/>
    <lineage>
        <taxon>Eukaryota</taxon>
        <taxon>Fungi</taxon>
        <taxon>Dikarya</taxon>
        <taxon>Ascomycota</taxon>
        <taxon>Pezizomycotina</taxon>
        <taxon>Sordariomycetes</taxon>
        <taxon>Hypocreomycetidae</taxon>
        <taxon>Hypocreales</taxon>
        <taxon>Clavicipitaceae</taxon>
        <taxon>Claviceps</taxon>
    </lineage>
</organism>
<keyword evidence="8 12" id="KW-0862">Zinc</keyword>
<dbReference type="GO" id="GO:0006508">
    <property type="term" value="P:proteolysis"/>
    <property type="evidence" value="ECO:0007669"/>
    <property type="project" value="UniProtKB-KW"/>
</dbReference>
<dbReference type="PANTHER" id="PTHR37016:SF2">
    <property type="entry name" value="NEUTRAL PROTEASE 2 HOMOLOG SNOG_02177"/>
    <property type="match status" value="1"/>
</dbReference>
<comment type="subcellular location">
    <subcellularLocation>
        <location evidence="13">Secreted</location>
    </subcellularLocation>
</comment>
<protein>
    <recommendedName>
        <fullName evidence="13">Neutral protease 2</fullName>
        <ecNumber evidence="13">3.4.24.39</ecNumber>
    </recommendedName>
    <alternativeName>
        <fullName evidence="13">Deuterolysin</fullName>
    </alternativeName>
</protein>
<dbReference type="InterPro" id="IPR050414">
    <property type="entry name" value="Fungal_M35_metalloproteases"/>
</dbReference>
<comment type="similarity">
    <text evidence="2 13">Belongs to the peptidase M35 family.</text>
</comment>
<dbReference type="InterPro" id="IPR024079">
    <property type="entry name" value="MetalloPept_cat_dom_sf"/>
</dbReference>
<gene>
    <name evidence="14" type="ORF">E4U09_008169</name>
</gene>
<dbReference type="InterPro" id="IPR001384">
    <property type="entry name" value="Peptidase_M35"/>
</dbReference>
<feature type="binding site" evidence="12">
    <location>
        <position position="306"/>
    </location>
    <ligand>
        <name>Zn(2+)</name>
        <dbReference type="ChEBI" id="CHEBI:29105"/>
        <note>catalytic</note>
    </ligand>
</feature>
<dbReference type="Gene3D" id="2.60.40.2970">
    <property type="match status" value="1"/>
</dbReference>
<feature type="binding site" evidence="12">
    <location>
        <position position="302"/>
    </location>
    <ligand>
        <name>Zn(2+)</name>
        <dbReference type="ChEBI" id="CHEBI:29105"/>
        <note>catalytic</note>
    </ligand>
</feature>